<feature type="compositionally biased region" description="Pro residues" evidence="1">
    <location>
        <begin position="48"/>
        <end position="57"/>
    </location>
</feature>
<name>A0A6C0LMQ2_9ZZZZ</name>
<accession>A0A6C0LMQ2</accession>
<evidence type="ECO:0008006" key="3">
    <source>
        <dbReference type="Google" id="ProtNLM"/>
    </source>
</evidence>
<evidence type="ECO:0000313" key="2">
    <source>
        <dbReference type="EMBL" id="QHU31817.1"/>
    </source>
</evidence>
<protein>
    <recommendedName>
        <fullName evidence="3">Collagen triple helix containing protein</fullName>
    </recommendedName>
</protein>
<dbReference type="EMBL" id="MN740533">
    <property type="protein sequence ID" value="QHU31817.1"/>
    <property type="molecule type" value="Genomic_DNA"/>
</dbReference>
<evidence type="ECO:0000256" key="1">
    <source>
        <dbReference type="SAM" id="MobiDB-lite"/>
    </source>
</evidence>
<dbReference type="Gene3D" id="1.20.5.320">
    <property type="entry name" value="6-Phosphogluconate Dehydrogenase, domain 3"/>
    <property type="match status" value="1"/>
</dbReference>
<reference evidence="2" key="1">
    <citation type="journal article" date="2020" name="Nature">
        <title>Giant virus diversity and host interactions through global metagenomics.</title>
        <authorList>
            <person name="Schulz F."/>
            <person name="Roux S."/>
            <person name="Paez-Espino D."/>
            <person name="Jungbluth S."/>
            <person name="Walsh D.A."/>
            <person name="Denef V.J."/>
            <person name="McMahon K.D."/>
            <person name="Konstantinidis K.T."/>
            <person name="Eloe-Fadrosh E.A."/>
            <person name="Kyrpides N.C."/>
            <person name="Woyke T."/>
        </authorList>
    </citation>
    <scope>NUCLEOTIDE SEQUENCE</scope>
    <source>
        <strain evidence="2">GVMAG-M-3300027963-41</strain>
    </source>
</reference>
<organism evidence="2">
    <name type="scientific">viral metagenome</name>
    <dbReference type="NCBI Taxonomy" id="1070528"/>
    <lineage>
        <taxon>unclassified sequences</taxon>
        <taxon>metagenomes</taxon>
        <taxon>organismal metagenomes</taxon>
    </lineage>
</organism>
<dbReference type="AlphaFoldDB" id="A0A6C0LMQ2"/>
<sequence>MSSVINQRGLNYSIGNGVRAEFGRVTAQLALLEERLKILETKTAQQGPPGPPGPQGPQGPAGPQGPKGDPGASASS</sequence>
<feature type="compositionally biased region" description="Low complexity" evidence="1">
    <location>
        <begin position="64"/>
        <end position="76"/>
    </location>
</feature>
<feature type="region of interest" description="Disordered" evidence="1">
    <location>
        <begin position="40"/>
        <end position="76"/>
    </location>
</feature>
<proteinExistence type="predicted"/>